<evidence type="ECO:0000313" key="2">
    <source>
        <dbReference type="EMBL" id="CQR59541.1"/>
    </source>
</evidence>
<reference evidence="2 3" key="1">
    <citation type="submission" date="2015-02" db="EMBL/GenBank/DDBJ databases">
        <authorList>
            <person name="Gomez-Escribano P.J."/>
        </authorList>
    </citation>
    <scope>NUCLEOTIDE SEQUENCE [LARGE SCALE GENOMIC DNA]</scope>
    <source>
        <strain evidence="3">C34 (DSM 42122 / NRRL B-24963)</strain>
    </source>
</reference>
<dbReference type="EMBL" id="LN831790">
    <property type="protein sequence ID" value="CQR59541.1"/>
    <property type="molecule type" value="Genomic_DNA"/>
</dbReference>
<dbReference type="KEGG" id="sle:sle_00790"/>
<proteinExistence type="predicted"/>
<keyword evidence="1" id="KW-0732">Signal</keyword>
<evidence type="ECO:0000313" key="3">
    <source>
        <dbReference type="Proteomes" id="UP000035016"/>
    </source>
</evidence>
<dbReference type="AlphaFoldDB" id="A0A0F7VRV1"/>
<feature type="signal peptide" evidence="1">
    <location>
        <begin position="1"/>
        <end position="26"/>
    </location>
</feature>
<feature type="chain" id="PRO_5002524179" description="Secreted Protein" evidence="1">
    <location>
        <begin position="27"/>
        <end position="76"/>
    </location>
</feature>
<evidence type="ECO:0000256" key="1">
    <source>
        <dbReference type="SAM" id="SignalP"/>
    </source>
</evidence>
<protein>
    <recommendedName>
        <fullName evidence="4">Secreted Protein</fullName>
    </recommendedName>
</protein>
<gene>
    <name evidence="2" type="primary">sle_00790</name>
</gene>
<name>A0A0F7VRV1_STRLW</name>
<dbReference type="Proteomes" id="UP000035016">
    <property type="component" value="Chromosome Chromosome"/>
</dbReference>
<evidence type="ECO:0008006" key="4">
    <source>
        <dbReference type="Google" id="ProtNLM"/>
    </source>
</evidence>
<sequence length="76" mass="7469">MNLGHLGGLFVAGMVFTAVGTHTAQAAPPPNPGPPSVEVTVPSAEPAGETASCVFYASKPNHSGSTMTGTGGIETC</sequence>
<accession>A0A0F7VRV1</accession>
<organism evidence="2 3">
    <name type="scientific">Streptomyces leeuwenhoekii</name>
    <dbReference type="NCBI Taxonomy" id="1437453"/>
    <lineage>
        <taxon>Bacteria</taxon>
        <taxon>Bacillati</taxon>
        <taxon>Actinomycetota</taxon>
        <taxon>Actinomycetes</taxon>
        <taxon>Kitasatosporales</taxon>
        <taxon>Streptomycetaceae</taxon>
        <taxon>Streptomyces</taxon>
    </lineage>
</organism>